<dbReference type="HOGENOM" id="CLU_010194_17_1_1"/>
<evidence type="ECO:0000313" key="4">
    <source>
        <dbReference type="Proteomes" id="UP000053599"/>
    </source>
</evidence>
<dbReference type="OrthoDB" id="5336600at2759"/>
<organism evidence="3 4">
    <name type="scientific">Exophiala sideris</name>
    <dbReference type="NCBI Taxonomy" id="1016849"/>
    <lineage>
        <taxon>Eukaryota</taxon>
        <taxon>Fungi</taxon>
        <taxon>Dikarya</taxon>
        <taxon>Ascomycota</taxon>
        <taxon>Pezizomycotina</taxon>
        <taxon>Eurotiomycetes</taxon>
        <taxon>Chaetothyriomycetidae</taxon>
        <taxon>Chaetothyriales</taxon>
        <taxon>Herpotrichiellaceae</taxon>
        <taxon>Exophiala</taxon>
    </lineage>
</organism>
<protein>
    <submittedName>
        <fullName evidence="3">Uncharacterized protein</fullName>
    </submittedName>
</protein>
<dbReference type="SUPFAM" id="SSF51735">
    <property type="entry name" value="NAD(P)-binding Rossmann-fold domains"/>
    <property type="match status" value="1"/>
</dbReference>
<dbReference type="InterPro" id="IPR036291">
    <property type="entry name" value="NAD(P)-bd_dom_sf"/>
</dbReference>
<comment type="similarity">
    <text evidence="1">Belongs to the short-chain dehydrogenases/reductases (SDR) family.</text>
</comment>
<dbReference type="Gene3D" id="3.40.50.720">
    <property type="entry name" value="NAD(P)-binding Rossmann-like Domain"/>
    <property type="match status" value="1"/>
</dbReference>
<keyword evidence="2" id="KW-0560">Oxidoreductase</keyword>
<dbReference type="Proteomes" id="UP000053599">
    <property type="component" value="Unassembled WGS sequence"/>
</dbReference>
<evidence type="ECO:0000256" key="1">
    <source>
        <dbReference type="ARBA" id="ARBA00006484"/>
    </source>
</evidence>
<dbReference type="PANTHER" id="PTHR43669">
    <property type="entry name" value="5-KETO-D-GLUCONATE 5-REDUCTASE"/>
    <property type="match status" value="1"/>
</dbReference>
<dbReference type="Pfam" id="PF00106">
    <property type="entry name" value="adh_short"/>
    <property type="match status" value="1"/>
</dbReference>
<dbReference type="EMBL" id="KN846951">
    <property type="protein sequence ID" value="KIV87125.1"/>
    <property type="molecule type" value="Genomic_DNA"/>
</dbReference>
<evidence type="ECO:0000313" key="3">
    <source>
        <dbReference type="EMBL" id="KIV87125.1"/>
    </source>
</evidence>
<accession>A0A0D1WEB0</accession>
<dbReference type="STRING" id="1016849.A0A0D1WEB0"/>
<evidence type="ECO:0000256" key="2">
    <source>
        <dbReference type="ARBA" id="ARBA00023002"/>
    </source>
</evidence>
<dbReference type="GO" id="GO:0016491">
    <property type="term" value="F:oxidoreductase activity"/>
    <property type="evidence" value="ECO:0007669"/>
    <property type="project" value="UniProtKB-KW"/>
</dbReference>
<gene>
    <name evidence="3" type="ORF">PV11_02693</name>
</gene>
<sequence length="239" mass="25901">MVNRLIVVLGSGPGLGVATGSKFAAQGFDVALLARNAERLQEDVKTVQQSASNVKVHPYTVDISDHVALSETLKKVEADLGAPEIVFFNAARVGSSKIGETPPDHLLEDFKTMNIGLYTAATWAIPHLTAAAGRPGAHPSFFLSNGAIYEQPIAGFFALSMQKAAQFNFTSSLRQILGPKGVHVAVITIAAIIRDDHPVLNPKNIAAQYWNLYEQNEDSWEFNVPMGDIQELHDILRGQ</sequence>
<dbReference type="InterPro" id="IPR002347">
    <property type="entry name" value="SDR_fam"/>
</dbReference>
<dbReference type="PANTHER" id="PTHR43669:SF3">
    <property type="entry name" value="ALCOHOL DEHYDROGENASE, PUTATIVE (AFU_ORTHOLOGUE AFUA_3G03445)-RELATED"/>
    <property type="match status" value="1"/>
</dbReference>
<proteinExistence type="inferred from homology"/>
<dbReference type="AlphaFoldDB" id="A0A0D1WEB0"/>
<name>A0A0D1WEB0_9EURO</name>
<reference evidence="3 4" key="1">
    <citation type="submission" date="2015-01" db="EMBL/GenBank/DDBJ databases">
        <title>The Genome Sequence of Exophiala sideris CBS121828.</title>
        <authorList>
            <consortium name="The Broad Institute Genomics Platform"/>
            <person name="Cuomo C."/>
            <person name="de Hoog S."/>
            <person name="Gorbushina A."/>
            <person name="Stielow B."/>
            <person name="Teixiera M."/>
            <person name="Abouelleil A."/>
            <person name="Chapman S.B."/>
            <person name="Priest M."/>
            <person name="Young S.K."/>
            <person name="Wortman J."/>
            <person name="Nusbaum C."/>
            <person name="Birren B."/>
        </authorList>
    </citation>
    <scope>NUCLEOTIDE SEQUENCE [LARGE SCALE GENOMIC DNA]</scope>
    <source>
        <strain evidence="3 4">CBS 121828</strain>
    </source>
</reference>